<comment type="caution">
    <text evidence="1">The sequence shown here is derived from an EMBL/GenBank/DDBJ whole genome shotgun (WGS) entry which is preliminary data.</text>
</comment>
<sequence>MNELLAWLEKKYAQESDIIQQYEEHAKDNGLPYPTELIHAEVRRNAYFRVMQQINTMERNH</sequence>
<evidence type="ECO:0008006" key="3">
    <source>
        <dbReference type="Google" id="ProtNLM"/>
    </source>
</evidence>
<dbReference type="Proteomes" id="UP001226160">
    <property type="component" value="Unassembled WGS sequence"/>
</dbReference>
<dbReference type="EMBL" id="JASNVP010000005">
    <property type="protein sequence ID" value="MDK4326103.1"/>
    <property type="molecule type" value="Genomic_DNA"/>
</dbReference>
<dbReference type="RefSeq" id="WP_284589674.1">
    <property type="nucleotide sequence ID" value="NZ_JASNVP010000005.1"/>
</dbReference>
<gene>
    <name evidence="1" type="ORF">QPX54_06200</name>
</gene>
<name>A0AAP4BUL0_9CORY</name>
<proteinExistence type="predicted"/>
<evidence type="ECO:0000313" key="2">
    <source>
        <dbReference type="Proteomes" id="UP001226160"/>
    </source>
</evidence>
<accession>A0AAP4BUL0</accession>
<reference evidence="1" key="1">
    <citation type="submission" date="2023-05" db="EMBL/GenBank/DDBJ databases">
        <title>Metabolic capabilities are highly conserved among human nasal-associated Corynebacterium species in pangenomic analyses.</title>
        <authorList>
            <person name="Tran T.H."/>
            <person name="Roberts A.Q."/>
            <person name="Escapa I.F."/>
            <person name="Gao W."/>
            <person name="Conlan S."/>
            <person name="Kong H."/>
            <person name="Segre J.A."/>
            <person name="Kelly M.S."/>
            <person name="Lemon K.P."/>
        </authorList>
    </citation>
    <scope>NUCLEOTIDE SEQUENCE</scope>
    <source>
        <strain evidence="1">KPL2654</strain>
    </source>
</reference>
<evidence type="ECO:0000313" key="1">
    <source>
        <dbReference type="EMBL" id="MDK4326103.1"/>
    </source>
</evidence>
<organism evidence="1 2">
    <name type="scientific">Corynebacterium propinquum</name>
    <dbReference type="NCBI Taxonomy" id="43769"/>
    <lineage>
        <taxon>Bacteria</taxon>
        <taxon>Bacillati</taxon>
        <taxon>Actinomycetota</taxon>
        <taxon>Actinomycetes</taxon>
        <taxon>Mycobacteriales</taxon>
        <taxon>Corynebacteriaceae</taxon>
        <taxon>Corynebacterium</taxon>
    </lineage>
</organism>
<dbReference type="AlphaFoldDB" id="A0AAP4BUL0"/>
<protein>
    <recommendedName>
        <fullName evidence="3">DUF2508 family protein</fullName>
    </recommendedName>
</protein>